<evidence type="ECO:0000313" key="2">
    <source>
        <dbReference type="Proteomes" id="UP000290189"/>
    </source>
</evidence>
<dbReference type="EMBL" id="OVEO01000014">
    <property type="protein sequence ID" value="SPR00548.1"/>
    <property type="molecule type" value="Genomic_DNA"/>
</dbReference>
<dbReference type="PANTHER" id="PTHR42976:SF1">
    <property type="entry name" value="GH18 DOMAIN-CONTAINING PROTEIN-RELATED"/>
    <property type="match status" value="1"/>
</dbReference>
<proteinExistence type="predicted"/>
<protein>
    <recommendedName>
        <fullName evidence="3">GH18 domain-containing protein</fullName>
    </recommendedName>
</protein>
<organism evidence="1 2">
    <name type="scientific">Plasmodiophora brassicae</name>
    <name type="common">Clubroot disease agent</name>
    <dbReference type="NCBI Taxonomy" id="37360"/>
    <lineage>
        <taxon>Eukaryota</taxon>
        <taxon>Sar</taxon>
        <taxon>Rhizaria</taxon>
        <taxon>Endomyxa</taxon>
        <taxon>Phytomyxea</taxon>
        <taxon>Plasmodiophorida</taxon>
        <taxon>Plasmodiophoridae</taxon>
        <taxon>Plasmodiophora</taxon>
    </lineage>
</organism>
<dbReference type="InterPro" id="IPR052750">
    <property type="entry name" value="GH18_Chitinase"/>
</dbReference>
<dbReference type="Gene3D" id="3.20.20.80">
    <property type="entry name" value="Glycosidases"/>
    <property type="match status" value="1"/>
</dbReference>
<sequence length="359" mass="37866">MPKAPMARIPTRMLPGPRGVALVAVLTAAVVVCGIAVVESRVMFSPYKDIGIHLNWSSNEFGTGVNGSSTSLVSLVQSLGVSTVTWAFAGGTCGSETWVGVPSSTIVKANVPRWVDAGLGYIVSTGGAQGTFRCARDADFLAFVARYNSRSLVGFDFDIEGGQTQADVDSLVQRVKVAQAVFPGLRWSFTVATLGGTAQPSLGHHGTMVMSSIARYALTGYYINLMAMDYGSSAGGNCIVSNTTGQCQMGRSAVRSAVNLHKAYNLPYAQIEVTPMIGGNDTPDETFTIDDVHTLTRFALRNGLGGLHMWSLDRDTDCPPGSASPTCNTYGQAGTLGFMKALIAALSRPGHTPFTDDDE</sequence>
<dbReference type="PANTHER" id="PTHR42976">
    <property type="entry name" value="BIFUNCTIONAL CHITINASE/LYSOZYME-RELATED"/>
    <property type="match status" value="1"/>
</dbReference>
<evidence type="ECO:0000313" key="1">
    <source>
        <dbReference type="EMBL" id="SPR00548.1"/>
    </source>
</evidence>
<dbReference type="SUPFAM" id="SSF51445">
    <property type="entry name" value="(Trans)glycosidases"/>
    <property type="match status" value="1"/>
</dbReference>
<dbReference type="Proteomes" id="UP000290189">
    <property type="component" value="Unassembled WGS sequence"/>
</dbReference>
<geneLocation type="mitochondrion" evidence="1"/>
<gene>
    <name evidence="1" type="ORF">PLBR_LOCUS7763</name>
</gene>
<dbReference type="InterPro" id="IPR017853">
    <property type="entry name" value="GH"/>
</dbReference>
<evidence type="ECO:0008006" key="3">
    <source>
        <dbReference type="Google" id="ProtNLM"/>
    </source>
</evidence>
<dbReference type="AlphaFoldDB" id="A0A3P3YK17"/>
<keyword evidence="1" id="KW-0496">Mitochondrion</keyword>
<name>A0A3P3YK17_PLABS</name>
<reference evidence="1 2" key="1">
    <citation type="submission" date="2018-03" db="EMBL/GenBank/DDBJ databases">
        <authorList>
            <person name="Fogelqvist J."/>
        </authorList>
    </citation>
    <scope>NUCLEOTIDE SEQUENCE [LARGE SCALE GENOMIC DNA]</scope>
</reference>
<accession>A0A3P3YK17</accession>